<dbReference type="Proteomes" id="UP000051952">
    <property type="component" value="Unassembled WGS sequence"/>
</dbReference>
<organism evidence="1 2">
    <name type="scientific">Bodo saltans</name>
    <name type="common">Flagellated protozoan</name>
    <dbReference type="NCBI Taxonomy" id="75058"/>
    <lineage>
        <taxon>Eukaryota</taxon>
        <taxon>Discoba</taxon>
        <taxon>Euglenozoa</taxon>
        <taxon>Kinetoplastea</taxon>
        <taxon>Metakinetoplastina</taxon>
        <taxon>Eubodonida</taxon>
        <taxon>Bodonidae</taxon>
        <taxon>Bodo</taxon>
    </lineage>
</organism>
<reference evidence="2" key="1">
    <citation type="submission" date="2015-09" db="EMBL/GenBank/DDBJ databases">
        <authorList>
            <consortium name="Pathogen Informatics"/>
        </authorList>
    </citation>
    <scope>NUCLEOTIDE SEQUENCE [LARGE SCALE GENOMIC DNA]</scope>
    <source>
        <strain evidence="2">Lake Konstanz</strain>
    </source>
</reference>
<evidence type="ECO:0000313" key="1">
    <source>
        <dbReference type="EMBL" id="CUG79289.1"/>
    </source>
</evidence>
<protein>
    <submittedName>
        <fullName evidence="1">Uncharacterized protein</fullName>
    </submittedName>
</protein>
<dbReference type="AlphaFoldDB" id="A0A0S4J4Y0"/>
<dbReference type="SUPFAM" id="SSF53474">
    <property type="entry name" value="alpha/beta-Hydrolases"/>
    <property type="match status" value="1"/>
</dbReference>
<proteinExistence type="predicted"/>
<sequence length="321" mass="35586">MELEQRLESKILTVAFPGFGASRSQLAKYTGSDGVVVLSPSKDTCDSKIEPPTHSLWMVQALDNLGESTKSRVLYHAFCDKASRLLYNMLPCPEVAELETGSWSWNPLHWPTMVKSRGAAWYFSLHGVPTSYMKLEKVNLAGFDDQADCLREIARGAAVVAQEGKGRKLVLFGCSRGATTTCFAALRLAPDIAQYVGLVLLEAPFDTLENVVKESSWTPQLVMSLVKNLGKYDGDSGAYELPLNTHLRCPIAFITSKVDTRVPESCTRRLIDSIKVAYPELEIHHLQLHHSSHATMPIGHSDDRAAYINFVHSLYEQCLIS</sequence>
<dbReference type="OMA" id="CFYSAMK"/>
<accession>A0A0S4J4Y0</accession>
<gene>
    <name evidence="1" type="ORF">BSAL_86045</name>
</gene>
<dbReference type="OrthoDB" id="257265at2759"/>
<dbReference type="VEuPathDB" id="TriTrypDB:BSAL_86045"/>
<name>A0A0S4J4Y0_BODSA</name>
<dbReference type="Gene3D" id="3.40.50.1820">
    <property type="entry name" value="alpha/beta hydrolase"/>
    <property type="match status" value="1"/>
</dbReference>
<evidence type="ECO:0000313" key="2">
    <source>
        <dbReference type="Proteomes" id="UP000051952"/>
    </source>
</evidence>
<dbReference type="EMBL" id="CYKH01001034">
    <property type="protein sequence ID" value="CUG79289.1"/>
    <property type="molecule type" value="Genomic_DNA"/>
</dbReference>
<keyword evidence="2" id="KW-1185">Reference proteome</keyword>
<dbReference type="InterPro" id="IPR029058">
    <property type="entry name" value="AB_hydrolase_fold"/>
</dbReference>